<gene>
    <name evidence="1" type="ORF">IC761_27605</name>
</gene>
<dbReference type="Proteomes" id="UP000594621">
    <property type="component" value="Chromosome"/>
</dbReference>
<reference evidence="1 2" key="1">
    <citation type="submission" date="2020-09" db="EMBL/GenBank/DDBJ databases">
        <title>Complete genomes of bradyrhizobia occurring on native shrubby legumes in Australia.</title>
        <authorList>
            <person name="Lafay B."/>
        </authorList>
    </citation>
    <scope>NUCLEOTIDE SEQUENCE [LARGE SCALE GENOMIC DNA]</scope>
    <source>
        <strain evidence="1 2">BDV5040</strain>
    </source>
</reference>
<name>A0A7S9DCP1_9BRAD</name>
<accession>A0A7S9DCP1</accession>
<dbReference type="EMBL" id="CP061379">
    <property type="protein sequence ID" value="QPF95332.1"/>
    <property type="molecule type" value="Genomic_DNA"/>
</dbReference>
<sequence>MAEFEGLSDHFILRMYEFIRDEVRADVSSGTRLVGRPARDRAERLLHEINRRGLHCRPIEWPASERE</sequence>
<keyword evidence="2" id="KW-1185">Reference proteome</keyword>
<protein>
    <submittedName>
        <fullName evidence="1">Uncharacterized protein</fullName>
    </submittedName>
</protein>
<evidence type="ECO:0000313" key="2">
    <source>
        <dbReference type="Proteomes" id="UP000594621"/>
    </source>
</evidence>
<dbReference type="KEGG" id="bcou:IC761_27605"/>
<dbReference type="AlphaFoldDB" id="A0A7S9DCP1"/>
<proteinExistence type="predicted"/>
<evidence type="ECO:0000313" key="1">
    <source>
        <dbReference type="EMBL" id="QPF95332.1"/>
    </source>
</evidence>
<organism evidence="1 2">
    <name type="scientific">Bradyrhizobium commune</name>
    <dbReference type="NCBI Taxonomy" id="83627"/>
    <lineage>
        <taxon>Bacteria</taxon>
        <taxon>Pseudomonadati</taxon>
        <taxon>Pseudomonadota</taxon>
        <taxon>Alphaproteobacteria</taxon>
        <taxon>Hyphomicrobiales</taxon>
        <taxon>Nitrobacteraceae</taxon>
        <taxon>Bradyrhizobium</taxon>
    </lineage>
</organism>